<evidence type="ECO:0000256" key="1">
    <source>
        <dbReference type="ARBA" id="ARBA00022630"/>
    </source>
</evidence>
<dbReference type="InterPro" id="IPR050172">
    <property type="entry name" value="SsuD_RutA_monooxygenase"/>
</dbReference>
<evidence type="ECO:0000313" key="6">
    <source>
        <dbReference type="EMBL" id="MBG6088499.1"/>
    </source>
</evidence>
<feature type="domain" description="Luciferase-like" evidence="5">
    <location>
        <begin position="18"/>
        <end position="231"/>
    </location>
</feature>
<dbReference type="PANTHER" id="PTHR42847:SF4">
    <property type="entry name" value="ALKANESULFONATE MONOOXYGENASE-RELATED"/>
    <property type="match status" value="1"/>
</dbReference>
<keyword evidence="7" id="KW-1185">Reference proteome</keyword>
<reference evidence="6" key="1">
    <citation type="submission" date="2020-11" db="EMBL/GenBank/DDBJ databases">
        <title>Sequencing the genomes of 1000 actinobacteria strains.</title>
        <authorList>
            <person name="Klenk H.-P."/>
        </authorList>
    </citation>
    <scope>NUCLEOTIDE SEQUENCE</scope>
    <source>
        <strain evidence="6">DSM 43175</strain>
    </source>
</reference>
<dbReference type="PANTHER" id="PTHR42847">
    <property type="entry name" value="ALKANESULFONATE MONOOXYGENASE"/>
    <property type="match status" value="1"/>
</dbReference>
<protein>
    <submittedName>
        <fullName evidence="6">F420-dependent oxidoreductase</fullName>
    </submittedName>
</protein>
<dbReference type="InterPro" id="IPR011251">
    <property type="entry name" value="Luciferase-like_dom"/>
</dbReference>
<name>A0A931DCC2_9ACTN</name>
<dbReference type="Pfam" id="PF00296">
    <property type="entry name" value="Bac_luciferase"/>
    <property type="match status" value="1"/>
</dbReference>
<dbReference type="InterPro" id="IPR019921">
    <property type="entry name" value="Lucif-like_OxRdtase_Rv2161c"/>
</dbReference>
<keyword evidence="3" id="KW-0560">Oxidoreductase</keyword>
<evidence type="ECO:0000313" key="7">
    <source>
        <dbReference type="Proteomes" id="UP000614047"/>
    </source>
</evidence>
<dbReference type="EMBL" id="JADOUA010000001">
    <property type="protein sequence ID" value="MBG6088499.1"/>
    <property type="molecule type" value="Genomic_DNA"/>
</dbReference>
<dbReference type="GO" id="GO:0046306">
    <property type="term" value="P:alkanesulfonate catabolic process"/>
    <property type="evidence" value="ECO:0007669"/>
    <property type="project" value="TreeGrafter"/>
</dbReference>
<gene>
    <name evidence="6" type="ORF">IW256_002612</name>
</gene>
<accession>A0A931DCC2</accession>
<organism evidence="6 7">
    <name type="scientific">Actinomadura viridis</name>
    <dbReference type="NCBI Taxonomy" id="58110"/>
    <lineage>
        <taxon>Bacteria</taxon>
        <taxon>Bacillati</taxon>
        <taxon>Actinomycetota</taxon>
        <taxon>Actinomycetes</taxon>
        <taxon>Streptosporangiales</taxon>
        <taxon>Thermomonosporaceae</taxon>
        <taxon>Actinomadura</taxon>
    </lineage>
</organism>
<proteinExistence type="predicted"/>
<dbReference type="GO" id="GO:0008726">
    <property type="term" value="F:alkanesulfonate monooxygenase activity"/>
    <property type="evidence" value="ECO:0007669"/>
    <property type="project" value="TreeGrafter"/>
</dbReference>
<dbReference type="Gene3D" id="3.20.20.30">
    <property type="entry name" value="Luciferase-like domain"/>
    <property type="match status" value="1"/>
</dbReference>
<keyword evidence="2" id="KW-0288">FMN</keyword>
<evidence type="ECO:0000256" key="2">
    <source>
        <dbReference type="ARBA" id="ARBA00022643"/>
    </source>
</evidence>
<dbReference type="SUPFAM" id="SSF51679">
    <property type="entry name" value="Bacterial luciferase-like"/>
    <property type="match status" value="1"/>
</dbReference>
<sequence>MKFGVSTFMTDEGLGPAELARALEERGLDSLFVAEHTHIPVSAANLPDDDLPPRDYYRAADPFVTLAVAATVTERLIVGTGIALAVQRDPITLAKQAATLDQVSGGRFQLGVGAGWIREEMRNHGTDPRTRMALMRERMLAVKEIWTNERAEFHGEFVDFDPIFSWPKPVQSPHLPILVGGNGPTVFDRVLEYGDGWAPNLLGTPEELLDQVAELQKRAAERGRGPIPVTLIGARLDERELAKLAEGGIRHCTFYRDAAAPEAEALRYLDKVVALTEKFRDH</sequence>
<comment type="caution">
    <text evidence="6">The sequence shown here is derived from an EMBL/GenBank/DDBJ whole genome shotgun (WGS) entry which is preliminary data.</text>
</comment>
<dbReference type="InterPro" id="IPR036661">
    <property type="entry name" value="Luciferase-like_sf"/>
</dbReference>
<dbReference type="NCBIfam" id="TIGR03619">
    <property type="entry name" value="F420_Rv2161c"/>
    <property type="match status" value="1"/>
</dbReference>
<dbReference type="AlphaFoldDB" id="A0A931DCC2"/>
<evidence type="ECO:0000256" key="4">
    <source>
        <dbReference type="ARBA" id="ARBA00023033"/>
    </source>
</evidence>
<evidence type="ECO:0000259" key="5">
    <source>
        <dbReference type="Pfam" id="PF00296"/>
    </source>
</evidence>
<evidence type="ECO:0000256" key="3">
    <source>
        <dbReference type="ARBA" id="ARBA00023002"/>
    </source>
</evidence>
<keyword evidence="4" id="KW-0503">Monooxygenase</keyword>
<keyword evidence="1" id="KW-0285">Flavoprotein</keyword>
<dbReference type="RefSeq" id="WP_197011211.1">
    <property type="nucleotide sequence ID" value="NZ_BAABES010000005.1"/>
</dbReference>
<dbReference type="Proteomes" id="UP000614047">
    <property type="component" value="Unassembled WGS sequence"/>
</dbReference>